<protein>
    <submittedName>
        <fullName evidence="3">Uncharacterized protein LOC113216379</fullName>
    </submittedName>
</protein>
<dbReference type="AlphaFoldDB" id="A0A6J1TM47"/>
<evidence type="ECO:0000256" key="1">
    <source>
        <dbReference type="SAM" id="MobiDB-lite"/>
    </source>
</evidence>
<reference evidence="3" key="1">
    <citation type="submission" date="2025-08" db="UniProtKB">
        <authorList>
            <consortium name="RefSeq"/>
        </authorList>
    </citation>
    <scope>IDENTIFICATION</scope>
    <source>
        <tissue evidence="3">Whole organism</tissue>
    </source>
</reference>
<feature type="region of interest" description="Disordered" evidence="1">
    <location>
        <begin position="103"/>
        <end position="142"/>
    </location>
</feature>
<dbReference type="KEGG" id="foc:113216379"/>
<keyword evidence="2" id="KW-1185">Reference proteome</keyword>
<name>A0A6J1TM47_FRAOC</name>
<evidence type="ECO:0000313" key="2">
    <source>
        <dbReference type="Proteomes" id="UP000504606"/>
    </source>
</evidence>
<sequence>MQWEPYYTPEQCLKRIEEWRGQLQMEKRSIVQRLVLLDCIVHYMQGTDKPPTHPEDPLKPPPGRTAASSGASGAFGPGPSHAPVTRASASTVRVPRVALLRAAGGAGGAVRGASAAASPGRGAGAPPPRRTTGTSGRRRDQS</sequence>
<organism evidence="2 3">
    <name type="scientific">Frankliniella occidentalis</name>
    <name type="common">Western flower thrips</name>
    <name type="synonym">Euthrips occidentalis</name>
    <dbReference type="NCBI Taxonomy" id="133901"/>
    <lineage>
        <taxon>Eukaryota</taxon>
        <taxon>Metazoa</taxon>
        <taxon>Ecdysozoa</taxon>
        <taxon>Arthropoda</taxon>
        <taxon>Hexapoda</taxon>
        <taxon>Insecta</taxon>
        <taxon>Pterygota</taxon>
        <taxon>Neoptera</taxon>
        <taxon>Paraneoptera</taxon>
        <taxon>Thysanoptera</taxon>
        <taxon>Terebrantia</taxon>
        <taxon>Thripoidea</taxon>
        <taxon>Thripidae</taxon>
        <taxon>Frankliniella</taxon>
    </lineage>
</organism>
<gene>
    <name evidence="3" type="primary">LOC113216379</name>
</gene>
<dbReference type="GeneID" id="113216379"/>
<proteinExistence type="predicted"/>
<dbReference type="Proteomes" id="UP000504606">
    <property type="component" value="Unplaced"/>
</dbReference>
<accession>A0A6J1TM47</accession>
<feature type="region of interest" description="Disordered" evidence="1">
    <location>
        <begin position="45"/>
        <end position="91"/>
    </location>
</feature>
<dbReference type="RefSeq" id="XP_026291911.1">
    <property type="nucleotide sequence ID" value="XM_026436126.2"/>
</dbReference>
<evidence type="ECO:0000313" key="3">
    <source>
        <dbReference type="RefSeq" id="XP_026291911.1"/>
    </source>
</evidence>
<feature type="compositionally biased region" description="Low complexity" evidence="1">
    <location>
        <begin position="111"/>
        <end position="120"/>
    </location>
</feature>
<feature type="compositionally biased region" description="Low complexity" evidence="1">
    <location>
        <begin position="64"/>
        <end position="83"/>
    </location>
</feature>